<evidence type="ECO:0000259" key="5">
    <source>
        <dbReference type="Pfam" id="PF14905"/>
    </source>
</evidence>
<dbReference type="OrthoDB" id="606851at2"/>
<keyword evidence="3" id="KW-0998">Cell outer membrane</keyword>
<dbReference type="InterPro" id="IPR036942">
    <property type="entry name" value="Beta-barrel_TonB_sf"/>
</dbReference>
<evidence type="ECO:0000313" key="6">
    <source>
        <dbReference type="EMBL" id="PTQ99784.1"/>
    </source>
</evidence>
<dbReference type="Gene3D" id="2.60.40.1120">
    <property type="entry name" value="Carboxypeptidase-like, regulatory domain"/>
    <property type="match status" value="1"/>
</dbReference>
<sequence>MKTLRHYIYLLLTALLFCSAAMAQTPPVHARLHGSVVNNQQQPVEFATVSLLRAKDSSVVKGALGDVNGKYNLERVIAGTYIIKTTAVGFQKGLSKAFTVSDNTPIVNIPAITMQGGSKTLKTVEVSAAKPLLERKLDRMVMNVENSVLAAGNNAMEILERAPGVTIDKDDNISLQGKQGVTVMLNGKLTYLSSAQLATLLRSTDGSNIATIEIITNPSAKYDAAGNSGIINIVMKKNKTIGTSGSVVASANYGKNWRGNESFTLNHKQGALNLFGNFSHGDGKSERDLYIQRRVDSADKSTYFNQYNNMGEVDHNNNYRVGADYDLTKNHTIGFVVNGYFNNQNLNTPSTTYIGTTPTGVDSYLKSSSMMDQSFKSFSANLNDRLKLDTAGQELGIDLDYSRYNNNQVGDYTTNTYKPNGQTLIPQTAFRNVTPSVITIKAAKADYTLPLTKELKLETGVKFSDVKTDNNLIAQLPDGNGGFVNDNSPTSNSNHFIYTEKINAGYINLGQTWKNTSAQVGLRAEQTISNGDLVGKDGHAVDRNYVNLFPSLFINQKLDKKNQIGFSYSRRIDRPNYGNLNPFLFYLDRYTYSKGNPFLNPQYTDSYELHYTWNNAINVNLNYSRTKDVITEIILTDTATKASYQTNMNLQVQNAYSINVSSPFTIVKWWTGNINLNTFYLGFKSADLLGARLNNGRVVFQGKLTQTFSIIKDWKLELFTNYQSPLTYGIYDIRPRYSTDAGVSRTFANKRANIKFSVSDIFNTRTNNINSMYQSVNLAIRQKGETRISRISFTYNFGNTKIKARDHQTGAEQEKGRVGGN</sequence>
<dbReference type="InterPro" id="IPR041700">
    <property type="entry name" value="OMP_b-brl_3"/>
</dbReference>
<dbReference type="PANTHER" id="PTHR40980">
    <property type="entry name" value="PLUG DOMAIN-CONTAINING PROTEIN"/>
    <property type="match status" value="1"/>
</dbReference>
<accession>A0A2T5JDF6</accession>
<feature type="domain" description="Outer membrane protein beta-barrel" evidence="5">
    <location>
        <begin position="387"/>
        <end position="795"/>
    </location>
</feature>
<proteinExistence type="predicted"/>
<gene>
    <name evidence="6" type="ORF">C8P68_102614</name>
</gene>
<evidence type="ECO:0000256" key="3">
    <source>
        <dbReference type="ARBA" id="ARBA00023237"/>
    </source>
</evidence>
<evidence type="ECO:0000313" key="7">
    <source>
        <dbReference type="Proteomes" id="UP000244168"/>
    </source>
</evidence>
<feature type="signal peptide" evidence="4">
    <location>
        <begin position="1"/>
        <end position="23"/>
    </location>
</feature>
<dbReference type="Gene3D" id="2.170.130.10">
    <property type="entry name" value="TonB-dependent receptor, plug domain"/>
    <property type="match status" value="1"/>
</dbReference>
<dbReference type="Gene3D" id="2.40.170.20">
    <property type="entry name" value="TonB-dependent receptor, beta-barrel domain"/>
    <property type="match status" value="1"/>
</dbReference>
<dbReference type="InterPro" id="IPR008969">
    <property type="entry name" value="CarboxyPept-like_regulatory"/>
</dbReference>
<dbReference type="InterPro" id="IPR037066">
    <property type="entry name" value="Plug_dom_sf"/>
</dbReference>
<protein>
    <submittedName>
        <fullName evidence="6">Outer membrane receptor protein involved in Fe transport</fullName>
    </submittedName>
</protein>
<comment type="caution">
    <text evidence="6">The sequence shown here is derived from an EMBL/GenBank/DDBJ whole genome shotgun (WGS) entry which is preliminary data.</text>
</comment>
<evidence type="ECO:0000256" key="1">
    <source>
        <dbReference type="ARBA" id="ARBA00004442"/>
    </source>
</evidence>
<evidence type="ECO:0000256" key="2">
    <source>
        <dbReference type="ARBA" id="ARBA00023136"/>
    </source>
</evidence>
<dbReference type="SUPFAM" id="SSF49464">
    <property type="entry name" value="Carboxypeptidase regulatory domain-like"/>
    <property type="match status" value="1"/>
</dbReference>
<organism evidence="6 7">
    <name type="scientific">Mucilaginibacter yixingensis</name>
    <dbReference type="NCBI Taxonomy" id="1295612"/>
    <lineage>
        <taxon>Bacteria</taxon>
        <taxon>Pseudomonadati</taxon>
        <taxon>Bacteroidota</taxon>
        <taxon>Sphingobacteriia</taxon>
        <taxon>Sphingobacteriales</taxon>
        <taxon>Sphingobacteriaceae</taxon>
        <taxon>Mucilaginibacter</taxon>
    </lineage>
</organism>
<dbReference type="EMBL" id="QAOQ01000002">
    <property type="protein sequence ID" value="PTQ99784.1"/>
    <property type="molecule type" value="Genomic_DNA"/>
</dbReference>
<dbReference type="Pfam" id="PF14905">
    <property type="entry name" value="OMP_b-brl_3"/>
    <property type="match status" value="1"/>
</dbReference>
<keyword evidence="7" id="KW-1185">Reference proteome</keyword>
<dbReference type="GO" id="GO:0009279">
    <property type="term" value="C:cell outer membrane"/>
    <property type="evidence" value="ECO:0007669"/>
    <property type="project" value="UniProtKB-SubCell"/>
</dbReference>
<dbReference type="PANTHER" id="PTHR40980:SF4">
    <property type="entry name" value="TONB-DEPENDENT RECEPTOR-LIKE BETA-BARREL DOMAIN-CONTAINING PROTEIN"/>
    <property type="match status" value="1"/>
</dbReference>
<dbReference type="Proteomes" id="UP000244168">
    <property type="component" value="Unassembled WGS sequence"/>
</dbReference>
<keyword evidence="2" id="KW-0472">Membrane</keyword>
<dbReference type="RefSeq" id="WP_107827697.1">
    <property type="nucleotide sequence ID" value="NZ_CP160205.1"/>
</dbReference>
<dbReference type="SUPFAM" id="SSF56935">
    <property type="entry name" value="Porins"/>
    <property type="match status" value="1"/>
</dbReference>
<dbReference type="Pfam" id="PF13620">
    <property type="entry name" value="CarboxypepD_reg"/>
    <property type="match status" value="1"/>
</dbReference>
<name>A0A2T5JDF6_9SPHI</name>
<feature type="chain" id="PRO_5015530343" evidence="4">
    <location>
        <begin position="24"/>
        <end position="821"/>
    </location>
</feature>
<evidence type="ECO:0000256" key="4">
    <source>
        <dbReference type="SAM" id="SignalP"/>
    </source>
</evidence>
<comment type="subcellular location">
    <subcellularLocation>
        <location evidence="1">Cell outer membrane</location>
    </subcellularLocation>
</comment>
<keyword evidence="6" id="KW-0675">Receptor</keyword>
<keyword evidence="4" id="KW-0732">Signal</keyword>
<dbReference type="AlphaFoldDB" id="A0A2T5JDF6"/>
<reference evidence="6 7" key="1">
    <citation type="submission" date="2018-04" db="EMBL/GenBank/DDBJ databases">
        <title>Genomic Encyclopedia of Archaeal and Bacterial Type Strains, Phase II (KMG-II): from individual species to whole genera.</title>
        <authorList>
            <person name="Goeker M."/>
        </authorList>
    </citation>
    <scope>NUCLEOTIDE SEQUENCE [LARGE SCALE GENOMIC DNA]</scope>
    <source>
        <strain evidence="6 7">DSM 26809</strain>
    </source>
</reference>